<evidence type="ECO:0000313" key="12">
    <source>
        <dbReference type="EMBL" id="GHB49964.1"/>
    </source>
</evidence>
<feature type="domain" description="TonB-dependent receptor-like beta-barrel" evidence="10">
    <location>
        <begin position="300"/>
        <end position="716"/>
    </location>
</feature>
<dbReference type="InterPro" id="IPR000531">
    <property type="entry name" value="Beta-barrel_TonB"/>
</dbReference>
<comment type="subcellular location">
    <subcellularLocation>
        <location evidence="1 8">Cell outer membrane</location>
        <topology evidence="1 8">Multi-pass membrane protein</topology>
    </subcellularLocation>
</comment>
<evidence type="ECO:0000256" key="5">
    <source>
        <dbReference type="ARBA" id="ARBA00023077"/>
    </source>
</evidence>
<keyword evidence="6 8" id="KW-0472">Membrane</keyword>
<evidence type="ECO:0000256" key="3">
    <source>
        <dbReference type="ARBA" id="ARBA00022452"/>
    </source>
</evidence>
<dbReference type="InterPro" id="IPR037066">
    <property type="entry name" value="Plug_dom_sf"/>
</dbReference>
<dbReference type="PANTHER" id="PTHR30069:SF49">
    <property type="entry name" value="OUTER MEMBRANE PROTEIN C"/>
    <property type="match status" value="1"/>
</dbReference>
<dbReference type="GO" id="GO:0009279">
    <property type="term" value="C:cell outer membrane"/>
    <property type="evidence" value="ECO:0007669"/>
    <property type="project" value="UniProtKB-SubCell"/>
</dbReference>
<comment type="caution">
    <text evidence="12">The sequence shown here is derived from an EMBL/GenBank/DDBJ whole genome shotgun (WGS) entry which is preliminary data.</text>
</comment>
<organism evidence="12 13">
    <name type="scientific">Mongoliitalea lutea</name>
    <dbReference type="NCBI Taxonomy" id="849756"/>
    <lineage>
        <taxon>Bacteria</taxon>
        <taxon>Pseudomonadati</taxon>
        <taxon>Bacteroidota</taxon>
        <taxon>Cytophagia</taxon>
        <taxon>Cytophagales</taxon>
        <taxon>Cyclobacteriaceae</taxon>
        <taxon>Mongoliitalea</taxon>
    </lineage>
</organism>
<evidence type="ECO:0000256" key="9">
    <source>
        <dbReference type="RuleBase" id="RU003357"/>
    </source>
</evidence>
<evidence type="ECO:0000256" key="6">
    <source>
        <dbReference type="ARBA" id="ARBA00023136"/>
    </source>
</evidence>
<reference evidence="12" key="1">
    <citation type="journal article" date="2014" name="Int. J. Syst. Evol. Microbiol.">
        <title>Complete genome sequence of Corynebacterium casei LMG S-19264T (=DSM 44701T), isolated from a smear-ripened cheese.</title>
        <authorList>
            <consortium name="US DOE Joint Genome Institute (JGI-PGF)"/>
            <person name="Walter F."/>
            <person name="Albersmeier A."/>
            <person name="Kalinowski J."/>
            <person name="Ruckert C."/>
        </authorList>
    </citation>
    <scope>NUCLEOTIDE SEQUENCE</scope>
    <source>
        <strain evidence="12">KCTC 23224</strain>
    </source>
</reference>
<evidence type="ECO:0000256" key="1">
    <source>
        <dbReference type="ARBA" id="ARBA00004571"/>
    </source>
</evidence>
<keyword evidence="4 8" id="KW-0812">Transmembrane</keyword>
<accession>A0A8J3D113</accession>
<proteinExistence type="inferred from homology"/>
<name>A0A8J3D113_9BACT</name>
<keyword evidence="13" id="KW-1185">Reference proteome</keyword>
<evidence type="ECO:0000313" key="13">
    <source>
        <dbReference type="Proteomes" id="UP000642809"/>
    </source>
</evidence>
<keyword evidence="7 8" id="KW-0998">Cell outer membrane</keyword>
<dbReference type="GO" id="GO:0044718">
    <property type="term" value="P:siderophore transmembrane transport"/>
    <property type="evidence" value="ECO:0007669"/>
    <property type="project" value="TreeGrafter"/>
</dbReference>
<dbReference type="PANTHER" id="PTHR30069">
    <property type="entry name" value="TONB-DEPENDENT OUTER MEMBRANE RECEPTOR"/>
    <property type="match status" value="1"/>
</dbReference>
<dbReference type="InterPro" id="IPR012910">
    <property type="entry name" value="Plug_dom"/>
</dbReference>
<dbReference type="Gene3D" id="2.170.130.10">
    <property type="entry name" value="TonB-dependent receptor, plug domain"/>
    <property type="match status" value="1"/>
</dbReference>
<gene>
    <name evidence="12" type="ORF">GCM10008106_33410</name>
</gene>
<dbReference type="RefSeq" id="WP_189585445.1">
    <property type="nucleotide sequence ID" value="NZ_BMYF01000025.1"/>
</dbReference>
<evidence type="ECO:0000256" key="2">
    <source>
        <dbReference type="ARBA" id="ARBA00022448"/>
    </source>
</evidence>
<dbReference type="EMBL" id="BMYF01000025">
    <property type="protein sequence ID" value="GHB49964.1"/>
    <property type="molecule type" value="Genomic_DNA"/>
</dbReference>
<evidence type="ECO:0000256" key="8">
    <source>
        <dbReference type="PROSITE-ProRule" id="PRU01360"/>
    </source>
</evidence>
<evidence type="ECO:0000259" key="10">
    <source>
        <dbReference type="Pfam" id="PF00593"/>
    </source>
</evidence>
<dbReference type="PROSITE" id="PS52016">
    <property type="entry name" value="TONB_DEPENDENT_REC_3"/>
    <property type="match status" value="1"/>
</dbReference>
<dbReference type="InterPro" id="IPR036942">
    <property type="entry name" value="Beta-barrel_TonB_sf"/>
</dbReference>
<evidence type="ECO:0000256" key="7">
    <source>
        <dbReference type="ARBA" id="ARBA00023237"/>
    </source>
</evidence>
<reference evidence="12" key="2">
    <citation type="submission" date="2020-09" db="EMBL/GenBank/DDBJ databases">
        <authorList>
            <person name="Sun Q."/>
            <person name="Kim S."/>
        </authorList>
    </citation>
    <scope>NUCLEOTIDE SEQUENCE</scope>
    <source>
        <strain evidence="12">KCTC 23224</strain>
    </source>
</reference>
<evidence type="ECO:0000256" key="4">
    <source>
        <dbReference type="ARBA" id="ARBA00022692"/>
    </source>
</evidence>
<keyword evidence="3 8" id="KW-1134">Transmembrane beta strand</keyword>
<sequence length="752" mass="84317">MNSPLIQAHIYLHLLLLWGAITFSNAQTIQLLDRQTLEPIIGLTYQYADQSGISDDSGKITLRFQAGESIHFSHVLYGKWTLKASELESAIGVGRILRMEQSYHLQPITIISLKQTDEKDQRIKISDQERLHHDAGAILNQNPVVNGIRKSGAFAFDPVMRGFKYEQLNVVIDGLQSAIAACPNRMDPPTSQIALNRIKQVEILKGPHALRYGIGLGGTINFVQEDPNFSFPNGVYGRYSTMYESNGNIWRHEGRVGVSGENHDIGVMGSWSTGTDYVDGEGNVVPANFRRGTVGMYGDFKVGRRDLVQVTVNRNFARDVDFPSLAMDLRSDDTWMASLRHTRTYQQRNLLSWTSSIYLTKVDHLMDNLLRDLNPRMNNARVPAFTQNYGGRTEGLWKLGNGRMYAGADYRSESAQGIREREFLMGPMAGRVVLDNAWQDSQIQKLGTFVNYNLPLGAYMLSVSGRLDVNHAVARDVEPEFEQANGATQVTQLNPGISMGLKKDLTEELNLSVWLARVQRSGSLTERFINYFPVGMDPYELVGNAALKPETNNQLDFVVGYRKEKIQVEFNAFAAYLTDYITAERTELTPRIASAPGVRQFINIDRALKTGLELSLSQYLGWGVQQEFAFAYTYGQNLSISEALPEIAPLDIRYALIGNHLDNKLHSALRLRHVTAQNRVSVLFGEMATPGFTLVDVDASYAITSQLALKIGAQNLLNQAYYEHLNRPIGPDRRPLFAPGRNFFVMLSLKFP</sequence>
<evidence type="ECO:0000259" key="11">
    <source>
        <dbReference type="Pfam" id="PF07715"/>
    </source>
</evidence>
<dbReference type="Pfam" id="PF07715">
    <property type="entry name" value="Plug"/>
    <property type="match status" value="1"/>
</dbReference>
<dbReference type="AlphaFoldDB" id="A0A8J3D113"/>
<dbReference type="InterPro" id="IPR039426">
    <property type="entry name" value="TonB-dep_rcpt-like"/>
</dbReference>
<dbReference type="Gene3D" id="2.40.170.20">
    <property type="entry name" value="TonB-dependent receptor, beta-barrel domain"/>
    <property type="match status" value="1"/>
</dbReference>
<keyword evidence="12" id="KW-0675">Receptor</keyword>
<feature type="domain" description="TonB-dependent receptor plug" evidence="11">
    <location>
        <begin position="133"/>
        <end position="217"/>
    </location>
</feature>
<keyword evidence="2 8" id="KW-0813">Transport</keyword>
<dbReference type="GO" id="GO:0015344">
    <property type="term" value="F:siderophore uptake transmembrane transporter activity"/>
    <property type="evidence" value="ECO:0007669"/>
    <property type="project" value="TreeGrafter"/>
</dbReference>
<keyword evidence="5 9" id="KW-0798">TonB box</keyword>
<comment type="similarity">
    <text evidence="8 9">Belongs to the TonB-dependent receptor family.</text>
</comment>
<protein>
    <submittedName>
        <fullName evidence="12">TonB-dependent receptor</fullName>
    </submittedName>
</protein>
<dbReference type="SUPFAM" id="SSF56935">
    <property type="entry name" value="Porins"/>
    <property type="match status" value="1"/>
</dbReference>
<dbReference type="Proteomes" id="UP000642809">
    <property type="component" value="Unassembled WGS sequence"/>
</dbReference>
<dbReference type="Pfam" id="PF00593">
    <property type="entry name" value="TonB_dep_Rec_b-barrel"/>
    <property type="match status" value="1"/>
</dbReference>